<sequence length="463" mass="51052">MATPYTNSVNVSSRRTIHCANDSSWKTLDLVPFHLGPFDQVAGFVPIRVVWVFEQPNESDVHLLPPERLQLALTLLLDYYPHLTGRLQINPSNAIREIVGLGTGAELLLAQCSERLDAFSSPGVNPICPTVEMRYSRRSTQVPEATCRNPIFAVQHTSFACGGVALGVRVHHTVCDADGFFQVVRDLAELYRGVVSSEINGGVASLAHAPHIRPYMSEFVGNMTPEEREAALRFPTATFRRYLRFSSLELAALKEKAANPNGGGWVSTFEALAAHIYQRVHRARLQLYSANPDLRDLSPTDFLMPINLRTNLGLPPRYFPNALFVSSKIIPSDMLATGPLWQVAKAVHDIARSSALTKDQVNGTLKWVAAQADTQKITEHFQYGSGSFMVSQWNKFDMYLASVFDVAPVLVSQPFTQSSLVDGLVYFLPTEELGTGGDVGAIDVSLALSEPMWAFMDQDAQVV</sequence>
<dbReference type="InterPro" id="IPR050317">
    <property type="entry name" value="Plant_Fungal_Acyltransferase"/>
</dbReference>
<dbReference type="GO" id="GO:0016747">
    <property type="term" value="F:acyltransferase activity, transferring groups other than amino-acyl groups"/>
    <property type="evidence" value="ECO:0007669"/>
    <property type="project" value="TreeGrafter"/>
</dbReference>
<dbReference type="PANTHER" id="PTHR31642">
    <property type="entry name" value="TRICHOTHECENE 3-O-ACETYLTRANSFERASE"/>
    <property type="match status" value="1"/>
</dbReference>
<comment type="caution">
    <text evidence="3">The sequence shown here is derived from an EMBL/GenBank/DDBJ whole genome shotgun (WGS) entry which is preliminary data.</text>
</comment>
<dbReference type="PANTHER" id="PTHR31642:SF11">
    <property type="entry name" value="SHIKIMATE O-HYDROXYCINNAMOYLTRANSFERASE"/>
    <property type="match status" value="1"/>
</dbReference>
<keyword evidence="1 3" id="KW-0808">Transferase</keyword>
<dbReference type="Gene3D" id="3.30.559.10">
    <property type="entry name" value="Chloramphenicol acetyltransferase-like domain"/>
    <property type="match status" value="2"/>
</dbReference>
<accession>A0AAD7JZ52</accession>
<gene>
    <name evidence="3" type="ORF">B0H16DRAFT_1766588</name>
</gene>
<evidence type="ECO:0000313" key="3">
    <source>
        <dbReference type="EMBL" id="KAJ7773398.1"/>
    </source>
</evidence>
<dbReference type="AlphaFoldDB" id="A0AAD7JZ52"/>
<keyword evidence="2" id="KW-0012">Acyltransferase</keyword>
<name>A0AAD7JZ52_9AGAR</name>
<evidence type="ECO:0000256" key="1">
    <source>
        <dbReference type="ARBA" id="ARBA00022679"/>
    </source>
</evidence>
<dbReference type="SUPFAM" id="SSF52777">
    <property type="entry name" value="CoA-dependent acyltransferases"/>
    <property type="match status" value="1"/>
</dbReference>
<proteinExistence type="predicted"/>
<dbReference type="Pfam" id="PF02458">
    <property type="entry name" value="Transferase"/>
    <property type="match status" value="1"/>
</dbReference>
<dbReference type="EMBL" id="JARKIB010000013">
    <property type="protein sequence ID" value="KAJ7773398.1"/>
    <property type="molecule type" value="Genomic_DNA"/>
</dbReference>
<evidence type="ECO:0000313" key="4">
    <source>
        <dbReference type="Proteomes" id="UP001215598"/>
    </source>
</evidence>
<organism evidence="3 4">
    <name type="scientific">Mycena metata</name>
    <dbReference type="NCBI Taxonomy" id="1033252"/>
    <lineage>
        <taxon>Eukaryota</taxon>
        <taxon>Fungi</taxon>
        <taxon>Dikarya</taxon>
        <taxon>Basidiomycota</taxon>
        <taxon>Agaricomycotina</taxon>
        <taxon>Agaricomycetes</taxon>
        <taxon>Agaricomycetidae</taxon>
        <taxon>Agaricales</taxon>
        <taxon>Marasmiineae</taxon>
        <taxon>Mycenaceae</taxon>
        <taxon>Mycena</taxon>
    </lineage>
</organism>
<reference evidence="3" key="1">
    <citation type="submission" date="2023-03" db="EMBL/GenBank/DDBJ databases">
        <title>Massive genome expansion in bonnet fungi (Mycena s.s.) driven by repeated elements and novel gene families across ecological guilds.</title>
        <authorList>
            <consortium name="Lawrence Berkeley National Laboratory"/>
            <person name="Harder C.B."/>
            <person name="Miyauchi S."/>
            <person name="Viragh M."/>
            <person name="Kuo A."/>
            <person name="Thoen E."/>
            <person name="Andreopoulos B."/>
            <person name="Lu D."/>
            <person name="Skrede I."/>
            <person name="Drula E."/>
            <person name="Henrissat B."/>
            <person name="Morin E."/>
            <person name="Kohler A."/>
            <person name="Barry K."/>
            <person name="LaButti K."/>
            <person name="Morin E."/>
            <person name="Salamov A."/>
            <person name="Lipzen A."/>
            <person name="Mereny Z."/>
            <person name="Hegedus B."/>
            <person name="Baldrian P."/>
            <person name="Stursova M."/>
            <person name="Weitz H."/>
            <person name="Taylor A."/>
            <person name="Grigoriev I.V."/>
            <person name="Nagy L.G."/>
            <person name="Martin F."/>
            <person name="Kauserud H."/>
        </authorList>
    </citation>
    <scope>NUCLEOTIDE SEQUENCE</scope>
    <source>
        <strain evidence="3">CBHHK182m</strain>
    </source>
</reference>
<dbReference type="Proteomes" id="UP001215598">
    <property type="component" value="Unassembled WGS sequence"/>
</dbReference>
<protein>
    <submittedName>
        <fullName evidence="3">Transferase</fullName>
    </submittedName>
</protein>
<dbReference type="InterPro" id="IPR023213">
    <property type="entry name" value="CAT-like_dom_sf"/>
</dbReference>
<evidence type="ECO:0000256" key="2">
    <source>
        <dbReference type="ARBA" id="ARBA00023315"/>
    </source>
</evidence>
<keyword evidence="4" id="KW-1185">Reference proteome</keyword>